<name>A0AAP3E1E9_9EURY</name>
<sequence>MSRRIDARNGSVDSRDETPAVDRRTVLRSGAAGVATLGGVALAGCIGDDNGGDGEYQMTIISSPAGFDDQAFNDNALSGLEEAADEWDIDINQIEATDQGEYSQRQADAAEAEPDLIVLVADQHTEPLRENAPEYPDVNWMLINNVVEEDNVSGWIEMNHEMSFLAGVGAGTLTHEEIEYEGSETDPDESIVGFVGGEEIPLIESFEVSYQQGVEWVDDSIEVLTGYGGSFNDPSGVNDQAVSQIESGADIVWHAASAAGEGVFEAASNNDRFAIGVDSDQSVSFDSYQDVILGSAIKALDEATYTVAEAVVDDDWESVQGEQNLSTEGEQIDWVTGQAFEGEMPDSLDQNIEDAKQAIVDGEINFECGPTGC</sequence>
<evidence type="ECO:0000256" key="3">
    <source>
        <dbReference type="ARBA" id="ARBA00022729"/>
    </source>
</evidence>
<dbReference type="EMBL" id="JAOPKB010000022">
    <property type="protein sequence ID" value="MCU4975671.1"/>
    <property type="molecule type" value="Genomic_DNA"/>
</dbReference>
<dbReference type="PROSITE" id="PS51318">
    <property type="entry name" value="TAT"/>
    <property type="match status" value="1"/>
</dbReference>
<evidence type="ECO:0000259" key="7">
    <source>
        <dbReference type="Pfam" id="PF02608"/>
    </source>
</evidence>
<dbReference type="Pfam" id="PF02608">
    <property type="entry name" value="Bmp"/>
    <property type="match status" value="1"/>
</dbReference>
<dbReference type="InterPro" id="IPR003760">
    <property type="entry name" value="PnrA-like"/>
</dbReference>
<evidence type="ECO:0000256" key="1">
    <source>
        <dbReference type="ARBA" id="ARBA00004236"/>
    </source>
</evidence>
<keyword evidence="4" id="KW-0472">Membrane</keyword>
<protein>
    <submittedName>
        <fullName evidence="8">BMP family ABC transporter substrate-binding protein</fullName>
    </submittedName>
</protein>
<evidence type="ECO:0000313" key="10">
    <source>
        <dbReference type="Proteomes" id="UP001320972"/>
    </source>
</evidence>
<reference evidence="8 10" key="1">
    <citation type="submission" date="2022-09" db="EMBL/GenBank/DDBJ databases">
        <title>Enrichment on poylsaccharides allowed isolation of novel metabolic and taxonomic groups of Haloarchaea.</title>
        <authorList>
            <person name="Sorokin D.Y."/>
            <person name="Elcheninov A.G."/>
            <person name="Khizhniak T.V."/>
            <person name="Kolganova T.V."/>
            <person name="Kublanov I.V."/>
        </authorList>
    </citation>
    <scope>NUCLEOTIDE SEQUENCE</scope>
    <source>
        <strain evidence="9 10">AArc-m2/3/4</strain>
        <strain evidence="8">AArc-xg1-1</strain>
    </source>
</reference>
<evidence type="ECO:0000313" key="11">
    <source>
        <dbReference type="Proteomes" id="UP001321018"/>
    </source>
</evidence>
<keyword evidence="10" id="KW-1185">Reference proteome</keyword>
<dbReference type="InterPro" id="IPR006311">
    <property type="entry name" value="TAT_signal"/>
</dbReference>
<accession>A0AAP3E1E9</accession>
<proteinExistence type="predicted"/>
<comment type="caution">
    <text evidence="8">The sequence shown here is derived from an EMBL/GenBank/DDBJ whole genome shotgun (WGS) entry which is preliminary data.</text>
</comment>
<evidence type="ECO:0000256" key="4">
    <source>
        <dbReference type="ARBA" id="ARBA00023136"/>
    </source>
</evidence>
<organism evidence="8 11">
    <name type="scientific">Natronoglomus mannanivorans</name>
    <dbReference type="NCBI Taxonomy" id="2979990"/>
    <lineage>
        <taxon>Archaea</taxon>
        <taxon>Methanobacteriati</taxon>
        <taxon>Methanobacteriota</taxon>
        <taxon>Stenosarchaea group</taxon>
        <taxon>Halobacteria</taxon>
        <taxon>Halobacteriales</taxon>
        <taxon>Natrialbaceae</taxon>
        <taxon>Natronoglomus</taxon>
    </lineage>
</organism>
<evidence type="ECO:0000256" key="2">
    <source>
        <dbReference type="ARBA" id="ARBA00022475"/>
    </source>
</evidence>
<dbReference type="InterPro" id="IPR050957">
    <property type="entry name" value="BMP_lipoprotein"/>
</dbReference>
<keyword evidence="3" id="KW-0732">Signal</keyword>
<dbReference type="PANTHER" id="PTHR34296">
    <property type="entry name" value="TRANSCRIPTIONAL ACTIVATOR PROTEIN MED"/>
    <property type="match status" value="1"/>
</dbReference>
<dbReference type="AlphaFoldDB" id="A0AAP3E1E9"/>
<dbReference type="PANTHER" id="PTHR34296:SF2">
    <property type="entry name" value="ABC TRANSPORTER GUANOSINE-BINDING PROTEIN NUPN"/>
    <property type="match status" value="1"/>
</dbReference>
<gene>
    <name evidence="9" type="ORF">OB955_23575</name>
    <name evidence="8" type="ORF">OB960_07885</name>
</gene>
<dbReference type="Proteomes" id="UP001321018">
    <property type="component" value="Unassembled WGS sequence"/>
</dbReference>
<dbReference type="EMBL" id="JAOPKA010000004">
    <property type="protein sequence ID" value="MCU4741320.1"/>
    <property type="molecule type" value="Genomic_DNA"/>
</dbReference>
<evidence type="ECO:0000256" key="6">
    <source>
        <dbReference type="SAM" id="MobiDB-lite"/>
    </source>
</evidence>
<feature type="region of interest" description="Disordered" evidence="6">
    <location>
        <begin position="1"/>
        <end position="21"/>
    </location>
</feature>
<evidence type="ECO:0000256" key="5">
    <source>
        <dbReference type="ARBA" id="ARBA00023288"/>
    </source>
</evidence>
<dbReference type="Gene3D" id="3.40.50.2300">
    <property type="match status" value="2"/>
</dbReference>
<feature type="domain" description="ABC transporter substrate-binding protein PnrA-like" evidence="7">
    <location>
        <begin position="64"/>
        <end position="317"/>
    </location>
</feature>
<keyword evidence="2" id="KW-1003">Cell membrane</keyword>
<keyword evidence="5" id="KW-0449">Lipoprotein</keyword>
<evidence type="ECO:0000313" key="8">
    <source>
        <dbReference type="EMBL" id="MCU4741320.1"/>
    </source>
</evidence>
<comment type="subcellular location">
    <subcellularLocation>
        <location evidence="1">Cell membrane</location>
    </subcellularLocation>
</comment>
<dbReference type="GO" id="GO:0005886">
    <property type="term" value="C:plasma membrane"/>
    <property type="evidence" value="ECO:0007669"/>
    <property type="project" value="UniProtKB-SubCell"/>
</dbReference>
<dbReference type="Proteomes" id="UP001320972">
    <property type="component" value="Unassembled WGS sequence"/>
</dbReference>
<evidence type="ECO:0000313" key="9">
    <source>
        <dbReference type="EMBL" id="MCU4975671.1"/>
    </source>
</evidence>
<dbReference type="RefSeq" id="WP_338003161.1">
    <property type="nucleotide sequence ID" value="NZ_JAOPKA010000004.1"/>
</dbReference>